<protein>
    <recommendedName>
        <fullName evidence="7">CUE domain-containing protein</fullName>
    </recommendedName>
</protein>
<evidence type="ECO:0000256" key="4">
    <source>
        <dbReference type="ARBA" id="ARBA00023136"/>
    </source>
</evidence>
<dbReference type="Pfam" id="PF01694">
    <property type="entry name" value="Rhomboid"/>
    <property type="match status" value="1"/>
</dbReference>
<dbReference type="Pfam" id="PF02845">
    <property type="entry name" value="CUE"/>
    <property type="match status" value="1"/>
</dbReference>
<evidence type="ECO:0000256" key="5">
    <source>
        <dbReference type="SAM" id="MobiDB-lite"/>
    </source>
</evidence>
<dbReference type="RefSeq" id="XP_036632804.1">
    <property type="nucleotide sequence ID" value="XM_036774302.1"/>
</dbReference>
<dbReference type="GO" id="GO:0043130">
    <property type="term" value="F:ubiquitin binding"/>
    <property type="evidence" value="ECO:0007669"/>
    <property type="project" value="InterPro"/>
</dbReference>
<accession>A0A8H6ZV80</accession>
<dbReference type="InterPro" id="IPR022764">
    <property type="entry name" value="Peptidase_S54_rhomboid_dom"/>
</dbReference>
<dbReference type="SUPFAM" id="SSF144091">
    <property type="entry name" value="Rhomboid-like"/>
    <property type="match status" value="1"/>
</dbReference>
<dbReference type="GO" id="GO:0004252">
    <property type="term" value="F:serine-type endopeptidase activity"/>
    <property type="evidence" value="ECO:0007669"/>
    <property type="project" value="InterPro"/>
</dbReference>
<organism evidence="8 9">
    <name type="scientific">Pleurotus ostreatus</name>
    <name type="common">Oyster mushroom</name>
    <name type="synonym">White-rot fungus</name>
    <dbReference type="NCBI Taxonomy" id="5322"/>
    <lineage>
        <taxon>Eukaryota</taxon>
        <taxon>Fungi</taxon>
        <taxon>Dikarya</taxon>
        <taxon>Basidiomycota</taxon>
        <taxon>Agaricomycotina</taxon>
        <taxon>Agaricomycetes</taxon>
        <taxon>Agaricomycetidae</taxon>
        <taxon>Agaricales</taxon>
        <taxon>Pleurotineae</taxon>
        <taxon>Pleurotaceae</taxon>
        <taxon>Pleurotus</taxon>
    </lineage>
</organism>
<dbReference type="Proteomes" id="UP000623687">
    <property type="component" value="Unassembled WGS sequence"/>
</dbReference>
<evidence type="ECO:0000259" key="7">
    <source>
        <dbReference type="PROSITE" id="PS51140"/>
    </source>
</evidence>
<dbReference type="InterPro" id="IPR035952">
    <property type="entry name" value="Rhomboid-like_sf"/>
</dbReference>
<keyword evidence="4 6" id="KW-0472">Membrane</keyword>
<evidence type="ECO:0000256" key="2">
    <source>
        <dbReference type="ARBA" id="ARBA00022692"/>
    </source>
</evidence>
<proteinExistence type="predicted"/>
<dbReference type="GeneID" id="59374538"/>
<dbReference type="CDD" id="cd14279">
    <property type="entry name" value="CUE"/>
    <property type="match status" value="1"/>
</dbReference>
<dbReference type="Gene3D" id="1.20.1540.10">
    <property type="entry name" value="Rhomboid-like"/>
    <property type="match status" value="1"/>
</dbReference>
<feature type="region of interest" description="Disordered" evidence="5">
    <location>
        <begin position="250"/>
        <end position="279"/>
    </location>
</feature>
<dbReference type="PANTHER" id="PTHR43066:SF21">
    <property type="entry name" value="UBIQUITIN-ASSOCIATED DOMAIN-CONTAINING PROTEIN 2"/>
    <property type="match status" value="1"/>
</dbReference>
<keyword evidence="3 6" id="KW-1133">Transmembrane helix</keyword>
<dbReference type="Gene3D" id="1.10.8.10">
    <property type="entry name" value="DNA helicase RuvA subunit, C-terminal domain"/>
    <property type="match status" value="1"/>
</dbReference>
<evidence type="ECO:0000256" key="6">
    <source>
        <dbReference type="SAM" id="Phobius"/>
    </source>
</evidence>
<dbReference type="GO" id="GO:0016020">
    <property type="term" value="C:membrane"/>
    <property type="evidence" value="ECO:0007669"/>
    <property type="project" value="UniProtKB-SubCell"/>
</dbReference>
<evidence type="ECO:0000256" key="1">
    <source>
        <dbReference type="ARBA" id="ARBA00004141"/>
    </source>
</evidence>
<dbReference type="OrthoDB" id="272778at2759"/>
<evidence type="ECO:0000256" key="3">
    <source>
        <dbReference type="ARBA" id="ARBA00022989"/>
    </source>
</evidence>
<feature type="transmembrane region" description="Helical" evidence="6">
    <location>
        <begin position="88"/>
        <end position="107"/>
    </location>
</feature>
<evidence type="ECO:0000313" key="8">
    <source>
        <dbReference type="EMBL" id="KAF7432777.1"/>
    </source>
</evidence>
<sequence length="346" mass="37697">MSFEHAPVSKGLIVGCALSSITVGLFDVKHYFHLQLVPHLSRHHQYWRLGLHHFAFSNSSDLFLAVLILYSTGVVIERRFGSIKFASFILASLFVSTILEFVALILFHRVGLNYIPSGPSALVFNILYQYSRSVPFVYQFRIFGIPLNNKSFTYVLALQLALSHLPGSGASALIGVLTGILYRSDIANLKAYRVSPQVVLFARNYLRPLIGTTRPQRRSNLALPDGVATTPVVGASNSAETLLREEVVTTARRSEQGGTTTGDSASPSSEAAATTGPSVMREWVNELTGRTDRANAGIRVPTDAEVVQVSTMFPDLDRDVIVGALQRSSNIEAAVETLLGSQTQTS</sequence>
<comment type="subcellular location">
    <subcellularLocation>
        <location evidence="1">Membrane</location>
        <topology evidence="1">Multi-pass membrane protein</topology>
    </subcellularLocation>
</comment>
<feature type="transmembrane region" description="Helical" evidence="6">
    <location>
        <begin position="156"/>
        <end position="182"/>
    </location>
</feature>
<reference evidence="8" key="1">
    <citation type="submission" date="2019-07" db="EMBL/GenBank/DDBJ databases">
        <authorList>
            <person name="Palmer J.M."/>
        </authorList>
    </citation>
    <scope>NUCLEOTIDE SEQUENCE</scope>
    <source>
        <strain evidence="8">PC9</strain>
    </source>
</reference>
<feature type="domain" description="CUE" evidence="7">
    <location>
        <begin position="301"/>
        <end position="342"/>
    </location>
</feature>
<dbReference type="AlphaFoldDB" id="A0A8H6ZV80"/>
<gene>
    <name evidence="8" type="ORF">PC9H_004720</name>
</gene>
<evidence type="ECO:0000313" key="9">
    <source>
        <dbReference type="Proteomes" id="UP000623687"/>
    </source>
</evidence>
<feature type="compositionally biased region" description="Low complexity" evidence="5">
    <location>
        <begin position="264"/>
        <end position="273"/>
    </location>
</feature>
<dbReference type="PANTHER" id="PTHR43066">
    <property type="entry name" value="RHOMBOID-RELATED PROTEIN"/>
    <property type="match status" value="1"/>
</dbReference>
<keyword evidence="9" id="KW-1185">Reference proteome</keyword>
<keyword evidence="2 6" id="KW-0812">Transmembrane</keyword>
<feature type="transmembrane region" description="Helical" evidence="6">
    <location>
        <begin position="12"/>
        <end position="32"/>
    </location>
</feature>
<dbReference type="VEuPathDB" id="FungiDB:PC9H_004720"/>
<feature type="transmembrane region" description="Helical" evidence="6">
    <location>
        <begin position="52"/>
        <end position="76"/>
    </location>
</feature>
<dbReference type="PROSITE" id="PS51140">
    <property type="entry name" value="CUE"/>
    <property type="match status" value="1"/>
</dbReference>
<comment type="caution">
    <text evidence="8">The sequence shown here is derived from an EMBL/GenBank/DDBJ whole genome shotgun (WGS) entry which is preliminary data.</text>
</comment>
<dbReference type="EMBL" id="JACETU010000003">
    <property type="protein sequence ID" value="KAF7432777.1"/>
    <property type="molecule type" value="Genomic_DNA"/>
</dbReference>
<dbReference type="InterPro" id="IPR003892">
    <property type="entry name" value="CUE"/>
</dbReference>
<name>A0A8H6ZV80_PLEOS</name>